<dbReference type="PANTHER" id="PTHR31760">
    <property type="entry name" value="S-ADENOSYL-L-METHIONINE-DEPENDENT METHYLTRANSFERASES SUPERFAMILY PROTEIN"/>
    <property type="match status" value="1"/>
</dbReference>
<gene>
    <name evidence="6" type="primary">rsmG</name>
    <name evidence="7" type="ORF">W908_08010</name>
</gene>
<dbReference type="PATRIC" id="fig|1125411.7.peg.1575"/>
<dbReference type="SUPFAM" id="SSF53335">
    <property type="entry name" value="S-adenosyl-L-methionine-dependent methyltransferases"/>
    <property type="match status" value="1"/>
</dbReference>
<evidence type="ECO:0000256" key="1">
    <source>
        <dbReference type="ARBA" id="ARBA00022490"/>
    </source>
</evidence>
<keyword evidence="3 6" id="KW-0489">Methyltransferase</keyword>
<evidence type="ECO:0000256" key="6">
    <source>
        <dbReference type="HAMAP-Rule" id="MF_00074"/>
    </source>
</evidence>
<protein>
    <recommendedName>
        <fullName evidence="6">Ribosomal RNA small subunit methyltransferase G</fullName>
        <ecNumber evidence="6">2.1.1.170</ecNumber>
    </recommendedName>
    <alternativeName>
        <fullName evidence="6">16S rRNA 7-methylguanosine methyltransferase</fullName>
        <shortName evidence="6">16S rRNA m7G methyltransferase</shortName>
    </alternativeName>
</protein>
<dbReference type="Pfam" id="PF02527">
    <property type="entry name" value="GidB"/>
    <property type="match status" value="1"/>
</dbReference>
<dbReference type="NCBIfam" id="TIGR00138">
    <property type="entry name" value="rsmG_gidB"/>
    <property type="match status" value="1"/>
</dbReference>
<evidence type="ECO:0000256" key="5">
    <source>
        <dbReference type="ARBA" id="ARBA00022691"/>
    </source>
</evidence>
<comment type="caution">
    <text evidence="6">Lacks conserved residue(s) required for the propagation of feature annotation.</text>
</comment>
<dbReference type="AlphaFoldDB" id="A0A0M5KS24"/>
<dbReference type="InterPro" id="IPR003682">
    <property type="entry name" value="rRNA_ssu_MeTfrase_G"/>
</dbReference>
<dbReference type="STRING" id="1125411.W908_08010"/>
<evidence type="ECO:0000256" key="3">
    <source>
        <dbReference type="ARBA" id="ARBA00022603"/>
    </source>
</evidence>
<keyword evidence="4 6" id="KW-0808">Transferase</keyword>
<dbReference type="InterPro" id="IPR029063">
    <property type="entry name" value="SAM-dependent_MTases_sf"/>
</dbReference>
<dbReference type="RefSeq" id="WP_053820647.1">
    <property type="nucleotide sequence ID" value="NZ_CP006911.1"/>
</dbReference>
<dbReference type="GO" id="GO:0070043">
    <property type="term" value="F:rRNA (guanine-N7-)-methyltransferase activity"/>
    <property type="evidence" value="ECO:0007669"/>
    <property type="project" value="UniProtKB-UniRule"/>
</dbReference>
<dbReference type="OrthoDB" id="9808773at2"/>
<dbReference type="Gene3D" id="3.40.50.150">
    <property type="entry name" value="Vaccinia Virus protein VP39"/>
    <property type="match status" value="1"/>
</dbReference>
<dbReference type="EC" id="2.1.1.170" evidence="6"/>
<keyword evidence="5 6" id="KW-0949">S-adenosyl-L-methionine</keyword>
<evidence type="ECO:0000313" key="8">
    <source>
        <dbReference type="Proteomes" id="UP000068905"/>
    </source>
</evidence>
<keyword evidence="2 6" id="KW-0698">rRNA processing</keyword>
<comment type="catalytic activity">
    <reaction evidence="6">
        <text>guanosine(527) in 16S rRNA + S-adenosyl-L-methionine = N(7)-methylguanosine(527) in 16S rRNA + S-adenosyl-L-homocysteine</text>
        <dbReference type="Rhea" id="RHEA:42732"/>
        <dbReference type="Rhea" id="RHEA-COMP:10209"/>
        <dbReference type="Rhea" id="RHEA-COMP:10210"/>
        <dbReference type="ChEBI" id="CHEBI:57856"/>
        <dbReference type="ChEBI" id="CHEBI:59789"/>
        <dbReference type="ChEBI" id="CHEBI:74269"/>
        <dbReference type="ChEBI" id="CHEBI:74480"/>
        <dbReference type="EC" id="2.1.1.170"/>
    </reaction>
</comment>
<dbReference type="PIRSF" id="PIRSF003078">
    <property type="entry name" value="GidB"/>
    <property type="match status" value="1"/>
</dbReference>
<comment type="similarity">
    <text evidence="6">Belongs to the methyltransferase superfamily. RNA methyltransferase RsmG family.</text>
</comment>
<keyword evidence="8" id="KW-1185">Reference proteome</keyword>
<dbReference type="GO" id="GO:0005829">
    <property type="term" value="C:cytosol"/>
    <property type="evidence" value="ECO:0007669"/>
    <property type="project" value="TreeGrafter"/>
</dbReference>
<feature type="binding site" evidence="6">
    <location>
        <begin position="127"/>
        <end position="128"/>
    </location>
    <ligand>
        <name>S-adenosyl-L-methionine</name>
        <dbReference type="ChEBI" id="CHEBI:59789"/>
    </ligand>
</feature>
<evidence type="ECO:0000256" key="4">
    <source>
        <dbReference type="ARBA" id="ARBA00022679"/>
    </source>
</evidence>
<dbReference type="PANTHER" id="PTHR31760:SF0">
    <property type="entry name" value="S-ADENOSYL-L-METHIONINE-DEPENDENT METHYLTRANSFERASES SUPERFAMILY PROTEIN"/>
    <property type="match status" value="1"/>
</dbReference>
<reference evidence="7 8" key="1">
    <citation type="journal article" date="2015" name="Genome Announc.">
        <title>Genome Sequence of 'Candidatus Thioglobus singularis' Strain PS1, a Mixotroph from the SUP05 Clade of Marine Gammaproteobacteria.</title>
        <authorList>
            <person name="Marshall K.T."/>
            <person name="Morris R.M."/>
        </authorList>
    </citation>
    <scope>NUCLEOTIDE SEQUENCE [LARGE SCALE GENOMIC DNA]</scope>
    <source>
        <strain evidence="7 8">PS1</strain>
    </source>
</reference>
<evidence type="ECO:0000313" key="7">
    <source>
        <dbReference type="EMBL" id="ALE02466.1"/>
    </source>
</evidence>
<feature type="binding site" evidence="6">
    <location>
        <position position="142"/>
    </location>
    <ligand>
        <name>S-adenosyl-L-methionine</name>
        <dbReference type="ChEBI" id="CHEBI:59789"/>
    </ligand>
</feature>
<organism evidence="7 8">
    <name type="scientific">Candidatus Pseudothioglobus singularis PS1</name>
    <dbReference type="NCBI Taxonomy" id="1125411"/>
    <lineage>
        <taxon>Bacteria</taxon>
        <taxon>Pseudomonadati</taxon>
        <taxon>Pseudomonadota</taxon>
        <taxon>Gammaproteobacteria</taxon>
        <taxon>Candidatus Pseudothioglobaceae</taxon>
        <taxon>Candidatus Pseudothioglobus</taxon>
    </lineage>
</organism>
<dbReference type="HAMAP" id="MF_00074">
    <property type="entry name" value="16SrRNA_methyltr_G"/>
    <property type="match status" value="1"/>
</dbReference>
<feature type="binding site" evidence="6">
    <location>
        <position position="76"/>
    </location>
    <ligand>
        <name>S-adenosyl-L-methionine</name>
        <dbReference type="ChEBI" id="CHEBI:59789"/>
    </ligand>
</feature>
<dbReference type="Proteomes" id="UP000068905">
    <property type="component" value="Chromosome"/>
</dbReference>
<proteinExistence type="inferred from homology"/>
<sequence length="203" mass="22828">MSEIKKLLCEGAKTMDVSLTDEQVRQLLDYHALINKWNKVYNLSAIRDPLESIKKHFLDSFSILEFIKPGLLLDVGSGAGLPGIIIAIMKPKTNVFVIDSVGKKCRFMQTVKTELGLENLTVINTRVESFNYPESFSQITSRAFASAIDTVNKTKHLIANDGRYLLMKGDNIALENIENMESKVHILQVPFVSDNRSLLEIKI</sequence>
<dbReference type="KEGG" id="tsn:W908_08010"/>
<name>A0A0M5KS24_9GAMM</name>
<dbReference type="EMBL" id="CP006911">
    <property type="protein sequence ID" value="ALE02466.1"/>
    <property type="molecule type" value="Genomic_DNA"/>
</dbReference>
<evidence type="ECO:0000256" key="2">
    <source>
        <dbReference type="ARBA" id="ARBA00022552"/>
    </source>
</evidence>
<keyword evidence="1 6" id="KW-0963">Cytoplasm</keyword>
<accession>A0A0M5KS24</accession>
<comment type="subcellular location">
    <subcellularLocation>
        <location evidence="6">Cytoplasm</location>
    </subcellularLocation>
</comment>
<comment type="function">
    <text evidence="6">Specifically methylates the N7 position of guanine in position 527 of 16S rRNA.</text>
</comment>
<feature type="binding site" evidence="6">
    <location>
        <position position="81"/>
    </location>
    <ligand>
        <name>S-adenosyl-L-methionine</name>
        <dbReference type="ChEBI" id="CHEBI:59789"/>
    </ligand>
</feature>